<dbReference type="GO" id="GO:0003700">
    <property type="term" value="F:DNA-binding transcription factor activity"/>
    <property type="evidence" value="ECO:0007669"/>
    <property type="project" value="InterPro"/>
</dbReference>
<dbReference type="Pfam" id="PF05142">
    <property type="entry name" value="DUF702"/>
    <property type="match status" value="1"/>
</dbReference>
<dbReference type="InterPro" id="IPR007818">
    <property type="entry name" value="SHI"/>
</dbReference>
<feature type="compositionally biased region" description="Acidic residues" evidence="8">
    <location>
        <begin position="1"/>
        <end position="10"/>
    </location>
</feature>
<evidence type="ECO:0000256" key="7">
    <source>
        <dbReference type="ARBA" id="ARBA00023242"/>
    </source>
</evidence>
<dbReference type="InterPro" id="IPR006510">
    <property type="entry name" value="Znf_LRP1"/>
</dbReference>
<dbReference type="Proteomes" id="UP000734854">
    <property type="component" value="Unassembled WGS sequence"/>
</dbReference>
<evidence type="ECO:0000313" key="10">
    <source>
        <dbReference type="Proteomes" id="UP000734854"/>
    </source>
</evidence>
<gene>
    <name evidence="9" type="ORF">ZIOFF_061822</name>
</gene>
<keyword evidence="6" id="KW-0010">Activator</keyword>
<keyword evidence="4" id="KW-0862">Zinc</keyword>
<reference evidence="9 10" key="1">
    <citation type="submission" date="2020-08" db="EMBL/GenBank/DDBJ databases">
        <title>Plant Genome Project.</title>
        <authorList>
            <person name="Zhang R.-G."/>
        </authorList>
    </citation>
    <scope>NUCLEOTIDE SEQUENCE [LARGE SCALE GENOMIC DNA]</scope>
    <source>
        <tissue evidence="9">Rhizome</tissue>
    </source>
</reference>
<keyword evidence="7" id="KW-0539">Nucleus</keyword>
<protein>
    <submittedName>
        <fullName evidence="9">Uncharacterized protein</fullName>
    </submittedName>
</protein>
<dbReference type="PANTHER" id="PTHR31604">
    <property type="entry name" value="PROTEIN LATERAL ROOT PRIMORDIUM 1"/>
    <property type="match status" value="1"/>
</dbReference>
<dbReference type="GO" id="GO:0005634">
    <property type="term" value="C:nucleus"/>
    <property type="evidence" value="ECO:0007669"/>
    <property type="project" value="UniProtKB-SubCell"/>
</dbReference>
<dbReference type="AlphaFoldDB" id="A0A8J5F0Q0"/>
<dbReference type="GO" id="GO:0003677">
    <property type="term" value="F:DNA binding"/>
    <property type="evidence" value="ECO:0007669"/>
    <property type="project" value="UniProtKB-KW"/>
</dbReference>
<evidence type="ECO:0000256" key="8">
    <source>
        <dbReference type="SAM" id="MobiDB-lite"/>
    </source>
</evidence>
<organism evidence="9 10">
    <name type="scientific">Zingiber officinale</name>
    <name type="common">Ginger</name>
    <name type="synonym">Amomum zingiber</name>
    <dbReference type="NCBI Taxonomy" id="94328"/>
    <lineage>
        <taxon>Eukaryota</taxon>
        <taxon>Viridiplantae</taxon>
        <taxon>Streptophyta</taxon>
        <taxon>Embryophyta</taxon>
        <taxon>Tracheophyta</taxon>
        <taxon>Spermatophyta</taxon>
        <taxon>Magnoliopsida</taxon>
        <taxon>Liliopsida</taxon>
        <taxon>Zingiberales</taxon>
        <taxon>Zingiberaceae</taxon>
        <taxon>Zingiber</taxon>
    </lineage>
</organism>
<dbReference type="NCBIfam" id="TIGR01623">
    <property type="entry name" value="put_zinc_LRP1"/>
    <property type="match status" value="1"/>
</dbReference>
<evidence type="ECO:0000256" key="3">
    <source>
        <dbReference type="ARBA" id="ARBA00022723"/>
    </source>
</evidence>
<dbReference type="PANTHER" id="PTHR31604:SF2">
    <property type="entry name" value="PROTEIN SHI RELATED SEQUENCE 7"/>
    <property type="match status" value="1"/>
</dbReference>
<accession>A0A8J5F0Q0</accession>
<evidence type="ECO:0000256" key="5">
    <source>
        <dbReference type="ARBA" id="ARBA00023125"/>
    </source>
</evidence>
<feature type="compositionally biased region" description="Basic and acidic residues" evidence="8">
    <location>
        <begin position="11"/>
        <end position="32"/>
    </location>
</feature>
<dbReference type="GO" id="GO:0045893">
    <property type="term" value="P:positive regulation of DNA-templated transcription"/>
    <property type="evidence" value="ECO:0007669"/>
    <property type="project" value="TreeGrafter"/>
</dbReference>
<evidence type="ECO:0000256" key="2">
    <source>
        <dbReference type="ARBA" id="ARBA00006911"/>
    </source>
</evidence>
<dbReference type="InterPro" id="IPR006511">
    <property type="entry name" value="SHI_C"/>
</dbReference>
<comment type="caution">
    <text evidence="9">The sequence shown here is derived from an EMBL/GenBank/DDBJ whole genome shotgun (WGS) entry which is preliminary data.</text>
</comment>
<evidence type="ECO:0000256" key="1">
    <source>
        <dbReference type="ARBA" id="ARBA00004123"/>
    </source>
</evidence>
<feature type="region of interest" description="Disordered" evidence="8">
    <location>
        <begin position="1"/>
        <end position="32"/>
    </location>
</feature>
<evidence type="ECO:0000313" key="9">
    <source>
        <dbReference type="EMBL" id="KAG6478380.1"/>
    </source>
</evidence>
<dbReference type="EMBL" id="JACMSC010000017">
    <property type="protein sequence ID" value="KAG6478380.1"/>
    <property type="molecule type" value="Genomic_DNA"/>
</dbReference>
<keyword evidence="10" id="KW-1185">Reference proteome</keyword>
<keyword evidence="3" id="KW-0479">Metal-binding</keyword>
<evidence type="ECO:0000256" key="4">
    <source>
        <dbReference type="ARBA" id="ARBA00022833"/>
    </source>
</evidence>
<comment type="similarity">
    <text evidence="2">Belongs to the SHI protein family.</text>
</comment>
<sequence length="400" mass="44538">MLEGVLVDDEELRHSDAGEELDSREKLDHGDEKELKHTDLQTLESTNDSRTLERVLRRSKTRLNLLDTRLRPLDAAVEDTLRNAGEDALERMGRRRSSLEMSRTALLRRRWGLEKKSRLAIDVLARRLIGVGEGEEEIMAAGFPFRSGGRQQQPPTTEAFFLYGGGRSRSDDMEGNVYTRGFELTWRQQQYSGFPHELPLAGSAAIDGDGGQSCQDCGNKAKKECAHLRCRICCMNRGFKCTTHIKSTWVPAARRRDRRQHQVAGCRTSKRTLKIVPSTTATTAVTTTFGATLDSEIFPPELNTEAMFRCVRVSPVDDADEEYAYQTTVRIAGHLFKGILYDHGAASDLPSSKLARKASTSSATLAATSTPELLDAYQTPLTALVADSSLPFFPQQQRPS</sequence>
<proteinExistence type="inferred from homology"/>
<name>A0A8J5F0Q0_ZINOF</name>
<evidence type="ECO:0000256" key="6">
    <source>
        <dbReference type="ARBA" id="ARBA00023159"/>
    </source>
</evidence>
<comment type="subcellular location">
    <subcellularLocation>
        <location evidence="1">Nucleus</location>
    </subcellularLocation>
</comment>
<keyword evidence="5" id="KW-0238">DNA-binding</keyword>
<dbReference type="GO" id="GO:0046872">
    <property type="term" value="F:metal ion binding"/>
    <property type="evidence" value="ECO:0007669"/>
    <property type="project" value="UniProtKB-KW"/>
</dbReference>
<dbReference type="NCBIfam" id="TIGR01624">
    <property type="entry name" value="LRP1_Cterm"/>
    <property type="match status" value="1"/>
</dbReference>